<feature type="transmembrane region" description="Helical" evidence="1">
    <location>
        <begin position="7"/>
        <end position="23"/>
    </location>
</feature>
<comment type="caution">
    <text evidence="2">The sequence shown here is derived from an EMBL/GenBank/DDBJ whole genome shotgun (WGS) entry which is preliminary data.</text>
</comment>
<sequence length="161" mass="18205">MHTLLEIVLFSVYFVVVSLLITPDTTKHTHNNTVNRVHQTALPTTIVLSEELAIFLQDIPDISSYVEEAIKGKIQQENKQQVTSNTPTEGVQNQAPENLLEDLDLEHLKLRPARKIASRLGIAQKVNGKDQPLKWLRSQIQKRLREEPEKVATIISEVLVA</sequence>
<reference evidence="2" key="1">
    <citation type="submission" date="2019-11" db="EMBL/GenBank/DDBJ databases">
        <title>Genomic insights into an expanded diversity of filamentous marine cyanobacteria reveals the extraordinary biosynthetic potential of Moorea and Okeania.</title>
        <authorList>
            <person name="Ferreira Leao T."/>
            <person name="Wang M."/>
            <person name="Moss N."/>
            <person name="Da Silva R."/>
            <person name="Sanders J."/>
            <person name="Nurk S."/>
            <person name="Gurevich A."/>
            <person name="Humphrey G."/>
            <person name="Reher R."/>
            <person name="Zhu Q."/>
            <person name="Belda-Ferre P."/>
            <person name="Glukhov E."/>
            <person name="Rex R."/>
            <person name="Dorrestein P.C."/>
            <person name="Knight R."/>
            <person name="Pevzner P."/>
            <person name="Gerwick W.H."/>
            <person name="Gerwick L."/>
        </authorList>
    </citation>
    <scope>NUCLEOTIDE SEQUENCE</scope>
    <source>
        <strain evidence="2">SIO1C4</strain>
    </source>
</reference>
<dbReference type="AlphaFoldDB" id="A0A6B3N3W3"/>
<evidence type="ECO:0000313" key="2">
    <source>
        <dbReference type="EMBL" id="NER28386.1"/>
    </source>
</evidence>
<keyword evidence="1" id="KW-0472">Membrane</keyword>
<keyword evidence="1" id="KW-1133">Transmembrane helix</keyword>
<organism evidence="2">
    <name type="scientific">Symploca sp. SIO1C4</name>
    <dbReference type="NCBI Taxonomy" id="2607765"/>
    <lineage>
        <taxon>Bacteria</taxon>
        <taxon>Bacillati</taxon>
        <taxon>Cyanobacteriota</taxon>
        <taxon>Cyanophyceae</taxon>
        <taxon>Coleofasciculales</taxon>
        <taxon>Coleofasciculaceae</taxon>
        <taxon>Symploca</taxon>
    </lineage>
</organism>
<gene>
    <name evidence="2" type="ORF">F6J89_12315</name>
</gene>
<keyword evidence="1" id="KW-0812">Transmembrane</keyword>
<accession>A0A6B3N3W3</accession>
<protein>
    <submittedName>
        <fullName evidence="2">Uncharacterized protein</fullName>
    </submittedName>
</protein>
<name>A0A6B3N3W3_9CYAN</name>
<proteinExistence type="predicted"/>
<dbReference type="EMBL" id="JAAHFQ010000206">
    <property type="protein sequence ID" value="NER28386.1"/>
    <property type="molecule type" value="Genomic_DNA"/>
</dbReference>
<evidence type="ECO:0000256" key="1">
    <source>
        <dbReference type="SAM" id="Phobius"/>
    </source>
</evidence>